<evidence type="ECO:0000313" key="2">
    <source>
        <dbReference type="EMBL" id="EYU33698.1"/>
    </source>
</evidence>
<organism evidence="2 3">
    <name type="scientific">Erythranthe guttata</name>
    <name type="common">Yellow monkey flower</name>
    <name type="synonym">Mimulus guttatus</name>
    <dbReference type="NCBI Taxonomy" id="4155"/>
    <lineage>
        <taxon>Eukaryota</taxon>
        <taxon>Viridiplantae</taxon>
        <taxon>Streptophyta</taxon>
        <taxon>Embryophyta</taxon>
        <taxon>Tracheophyta</taxon>
        <taxon>Spermatophyta</taxon>
        <taxon>Magnoliopsida</taxon>
        <taxon>eudicotyledons</taxon>
        <taxon>Gunneridae</taxon>
        <taxon>Pentapetalae</taxon>
        <taxon>asterids</taxon>
        <taxon>lamiids</taxon>
        <taxon>Lamiales</taxon>
        <taxon>Phrymaceae</taxon>
        <taxon>Erythranthe</taxon>
    </lineage>
</organism>
<dbReference type="AlphaFoldDB" id="A0A022R258"/>
<keyword evidence="1" id="KW-0732">Signal</keyword>
<protein>
    <submittedName>
        <fullName evidence="2">Uncharacterized protein</fullName>
    </submittedName>
</protein>
<evidence type="ECO:0000313" key="3">
    <source>
        <dbReference type="Proteomes" id="UP000030748"/>
    </source>
</evidence>
<feature type="signal peptide" evidence="1">
    <location>
        <begin position="1"/>
        <end position="28"/>
    </location>
</feature>
<dbReference type="EMBL" id="KI630752">
    <property type="protein sequence ID" value="EYU33698.1"/>
    <property type="molecule type" value="Genomic_DNA"/>
</dbReference>
<evidence type="ECO:0000256" key="1">
    <source>
        <dbReference type="SAM" id="SignalP"/>
    </source>
</evidence>
<keyword evidence="3" id="KW-1185">Reference proteome</keyword>
<accession>A0A022R258</accession>
<reference evidence="2 3" key="1">
    <citation type="journal article" date="2013" name="Proc. Natl. Acad. Sci. U.S.A.">
        <title>Fine-scale variation in meiotic recombination in Mimulus inferred from population shotgun sequencing.</title>
        <authorList>
            <person name="Hellsten U."/>
            <person name="Wright K.M."/>
            <person name="Jenkins J."/>
            <person name="Shu S."/>
            <person name="Yuan Y."/>
            <person name="Wessler S.R."/>
            <person name="Schmutz J."/>
            <person name="Willis J.H."/>
            <person name="Rokhsar D.S."/>
        </authorList>
    </citation>
    <scope>NUCLEOTIDE SEQUENCE [LARGE SCALE GENOMIC DNA]</scope>
    <source>
        <strain evidence="3">cv. DUN x IM62</strain>
    </source>
</reference>
<feature type="chain" id="PRO_5001504448" evidence="1">
    <location>
        <begin position="29"/>
        <end position="67"/>
    </location>
</feature>
<sequence>MLKNIIMQLMFISMLLVNILLLDLLVLACDEISGCKPRNQIVQNLPCKLDDATIFQAHFCGQYILKQ</sequence>
<proteinExistence type="predicted"/>
<name>A0A022R258_ERYGU</name>
<dbReference type="Proteomes" id="UP000030748">
    <property type="component" value="Unassembled WGS sequence"/>
</dbReference>
<gene>
    <name evidence="2" type="ORF">MIMGU_mgv11b014706mg</name>
</gene>